<evidence type="ECO:0000256" key="7">
    <source>
        <dbReference type="ARBA" id="ARBA00022741"/>
    </source>
</evidence>
<evidence type="ECO:0000256" key="12">
    <source>
        <dbReference type="HAMAP-Rule" id="MF_00328"/>
    </source>
</evidence>
<evidence type="ECO:0000259" key="13">
    <source>
        <dbReference type="PROSITE" id="PS50052"/>
    </source>
</evidence>
<dbReference type="PANTHER" id="PTHR23117:SF13">
    <property type="entry name" value="GUANYLATE KINASE"/>
    <property type="match status" value="1"/>
</dbReference>
<dbReference type="OrthoDB" id="9808150at2"/>
<dbReference type="KEGG" id="mgal:NCTC10186_00689"/>
<gene>
    <name evidence="14" type="primary">MCYN0206</name>
    <name evidence="12" type="synonym">gmk</name>
    <name evidence="14" type="ORF">NCTC10186_00689</name>
</gene>
<dbReference type="EC" id="2.7.4.8" evidence="4 12"/>
<evidence type="ECO:0000256" key="2">
    <source>
        <dbReference type="ARBA" id="ARBA00004496"/>
    </source>
</evidence>
<keyword evidence="7 12" id="KW-0547">Nucleotide-binding</keyword>
<evidence type="ECO:0000256" key="9">
    <source>
        <dbReference type="ARBA" id="ARBA00022840"/>
    </source>
</evidence>
<sequence length="200" mass="23257">MKTKNKVKKPILIFSGPSGVGKGTIERLLFNFDELNLSLSCSATTRKRREGELDGVHYYFIDVDEFRDKIKKYKFLEFSYHLGNYYGTLFSELDRIHSKNKVPMLEIETGGAKQVIAKLKQEEDKYNLITIFVLPPSINELRRRIINRGSEDEETLKLRLAKAEEEIAESDIFKYQIINVDPNEAAEEIRQILHKELNID</sequence>
<organism evidence="14 15">
    <name type="scientific">Mycoplasmopsis gallopavonis</name>
    <dbReference type="NCBI Taxonomy" id="76629"/>
    <lineage>
        <taxon>Bacteria</taxon>
        <taxon>Bacillati</taxon>
        <taxon>Mycoplasmatota</taxon>
        <taxon>Mycoplasmoidales</taxon>
        <taxon>Metamycoplasmataceae</taxon>
        <taxon>Mycoplasmopsis</taxon>
    </lineage>
</organism>
<dbReference type="InterPro" id="IPR017665">
    <property type="entry name" value="Guanylate_kinase"/>
</dbReference>
<dbReference type="FunFam" id="3.30.63.10:FF:000002">
    <property type="entry name" value="Guanylate kinase 1"/>
    <property type="match status" value="1"/>
</dbReference>
<dbReference type="Pfam" id="PF00625">
    <property type="entry name" value="Guanylate_kin"/>
    <property type="match status" value="1"/>
</dbReference>
<keyword evidence="12" id="KW-0963">Cytoplasm</keyword>
<dbReference type="SUPFAM" id="SSF52540">
    <property type="entry name" value="P-loop containing nucleoside triphosphate hydrolases"/>
    <property type="match status" value="1"/>
</dbReference>
<feature type="binding site" evidence="12">
    <location>
        <begin position="16"/>
        <end position="23"/>
    </location>
    <ligand>
        <name>ATP</name>
        <dbReference type="ChEBI" id="CHEBI:30616"/>
    </ligand>
</feature>
<evidence type="ECO:0000256" key="8">
    <source>
        <dbReference type="ARBA" id="ARBA00022777"/>
    </source>
</evidence>
<comment type="function">
    <text evidence="1 12">Essential for recycling GMP and indirectly, cGMP.</text>
</comment>
<keyword evidence="6 12" id="KW-0808">Transferase</keyword>
<dbReference type="InterPro" id="IPR008145">
    <property type="entry name" value="GK/Ca_channel_bsu"/>
</dbReference>
<comment type="similarity">
    <text evidence="3 12">Belongs to the guanylate kinase family.</text>
</comment>
<dbReference type="RefSeq" id="WP_119572182.1">
    <property type="nucleotide sequence ID" value="NZ_LR215032.1"/>
</dbReference>
<evidence type="ECO:0000256" key="11">
    <source>
        <dbReference type="ARBA" id="ARBA00048594"/>
    </source>
</evidence>
<dbReference type="CDD" id="cd00071">
    <property type="entry name" value="GMPK"/>
    <property type="match status" value="1"/>
</dbReference>
<evidence type="ECO:0000256" key="1">
    <source>
        <dbReference type="ARBA" id="ARBA00003531"/>
    </source>
</evidence>
<dbReference type="Gene3D" id="3.30.63.10">
    <property type="entry name" value="Guanylate Kinase phosphate binding domain"/>
    <property type="match status" value="1"/>
</dbReference>
<evidence type="ECO:0000256" key="3">
    <source>
        <dbReference type="ARBA" id="ARBA00005790"/>
    </source>
</evidence>
<evidence type="ECO:0000256" key="5">
    <source>
        <dbReference type="ARBA" id="ARBA00016296"/>
    </source>
</evidence>
<dbReference type="SMART" id="SM00072">
    <property type="entry name" value="GuKc"/>
    <property type="match status" value="1"/>
</dbReference>
<keyword evidence="9 12" id="KW-0067">ATP-binding</keyword>
<keyword evidence="14" id="KW-0614">Plasmid</keyword>
<dbReference type="PROSITE" id="PS00856">
    <property type="entry name" value="GUANYLATE_KINASE_1"/>
    <property type="match status" value="1"/>
</dbReference>
<feature type="domain" description="Guanylate kinase-like" evidence="13">
    <location>
        <begin position="9"/>
        <end position="194"/>
    </location>
</feature>
<geneLocation type="plasmid" evidence="14 15">
    <name>2</name>
</geneLocation>
<dbReference type="Gene3D" id="3.40.50.300">
    <property type="entry name" value="P-loop containing nucleotide triphosphate hydrolases"/>
    <property type="match status" value="1"/>
</dbReference>
<keyword evidence="15" id="KW-1185">Reference proteome</keyword>
<dbReference type="HAMAP" id="MF_00328">
    <property type="entry name" value="Guanylate_kinase"/>
    <property type="match status" value="1"/>
</dbReference>
<dbReference type="InterPro" id="IPR027417">
    <property type="entry name" value="P-loop_NTPase"/>
</dbReference>
<dbReference type="InterPro" id="IPR020590">
    <property type="entry name" value="Guanylate_kinase_CS"/>
</dbReference>
<name>A0A449B0E9_9BACT</name>
<dbReference type="InterPro" id="IPR008144">
    <property type="entry name" value="Guanylate_kin-like_dom"/>
</dbReference>
<proteinExistence type="inferred from homology"/>
<comment type="subcellular location">
    <subcellularLocation>
        <location evidence="2 12">Cytoplasm</location>
    </subcellularLocation>
</comment>
<dbReference type="NCBIfam" id="TIGR03263">
    <property type="entry name" value="guanyl_kin"/>
    <property type="match status" value="1"/>
</dbReference>
<keyword evidence="8 12" id="KW-0418">Kinase</keyword>
<evidence type="ECO:0000256" key="10">
    <source>
        <dbReference type="ARBA" id="ARBA00030128"/>
    </source>
</evidence>
<evidence type="ECO:0000313" key="15">
    <source>
        <dbReference type="Proteomes" id="UP000289862"/>
    </source>
</evidence>
<accession>A0A449B0E9</accession>
<dbReference type="AlphaFoldDB" id="A0A449B0E9"/>
<comment type="catalytic activity">
    <reaction evidence="11 12">
        <text>GMP + ATP = GDP + ADP</text>
        <dbReference type="Rhea" id="RHEA:20780"/>
        <dbReference type="ChEBI" id="CHEBI:30616"/>
        <dbReference type="ChEBI" id="CHEBI:58115"/>
        <dbReference type="ChEBI" id="CHEBI:58189"/>
        <dbReference type="ChEBI" id="CHEBI:456216"/>
        <dbReference type="EC" id="2.7.4.8"/>
    </reaction>
</comment>
<dbReference type="PANTHER" id="PTHR23117">
    <property type="entry name" value="GUANYLATE KINASE-RELATED"/>
    <property type="match status" value="1"/>
</dbReference>
<dbReference type="EMBL" id="LR215032">
    <property type="protein sequence ID" value="VEU73197.1"/>
    <property type="molecule type" value="Genomic_DNA"/>
</dbReference>
<evidence type="ECO:0000256" key="4">
    <source>
        <dbReference type="ARBA" id="ARBA00012961"/>
    </source>
</evidence>
<evidence type="ECO:0000256" key="6">
    <source>
        <dbReference type="ARBA" id="ARBA00022679"/>
    </source>
</evidence>
<dbReference type="Proteomes" id="UP000289862">
    <property type="component" value="Plasmid 2"/>
</dbReference>
<reference evidence="14 15" key="1">
    <citation type="submission" date="2019-01" db="EMBL/GenBank/DDBJ databases">
        <authorList>
            <consortium name="Pathogen Informatics"/>
        </authorList>
    </citation>
    <scope>NUCLEOTIDE SEQUENCE [LARGE SCALE GENOMIC DNA]</scope>
    <source>
        <strain evidence="14 15">NCTC10186</strain>
        <plasmid evidence="15">2</plasmid>
    </source>
</reference>
<protein>
    <recommendedName>
        <fullName evidence="5 12">Guanylate kinase</fullName>
        <ecNumber evidence="4 12">2.7.4.8</ecNumber>
    </recommendedName>
    <alternativeName>
        <fullName evidence="10 12">GMP kinase</fullName>
    </alternativeName>
</protein>
<dbReference type="GO" id="GO:0005524">
    <property type="term" value="F:ATP binding"/>
    <property type="evidence" value="ECO:0007669"/>
    <property type="project" value="UniProtKB-UniRule"/>
</dbReference>
<dbReference type="GO" id="GO:0005829">
    <property type="term" value="C:cytosol"/>
    <property type="evidence" value="ECO:0007669"/>
    <property type="project" value="TreeGrafter"/>
</dbReference>
<evidence type="ECO:0000313" key="14">
    <source>
        <dbReference type="EMBL" id="VEU73197.1"/>
    </source>
</evidence>
<dbReference type="PROSITE" id="PS50052">
    <property type="entry name" value="GUANYLATE_KINASE_2"/>
    <property type="match status" value="1"/>
</dbReference>
<dbReference type="GO" id="GO:0004385">
    <property type="term" value="F:GMP kinase activity"/>
    <property type="evidence" value="ECO:0007669"/>
    <property type="project" value="UniProtKB-UniRule"/>
</dbReference>